<dbReference type="InterPro" id="IPR036986">
    <property type="entry name" value="S4_RNA-bd_sf"/>
</dbReference>
<comment type="function">
    <text evidence="6">Responsible for synthesis of pseudouridine from uracil.</text>
</comment>
<dbReference type="EC" id="5.4.99.-" evidence="6"/>
<evidence type="ECO:0000256" key="1">
    <source>
        <dbReference type="ARBA" id="ARBA00000073"/>
    </source>
</evidence>
<keyword evidence="9" id="KW-1185">Reference proteome</keyword>
<name>A0A292IHV8_9MOLU</name>
<dbReference type="SUPFAM" id="SSF55120">
    <property type="entry name" value="Pseudouridine synthase"/>
    <property type="match status" value="1"/>
</dbReference>
<dbReference type="EMBL" id="HG937516">
    <property type="protein sequence ID" value="CDN40511.1"/>
    <property type="molecule type" value="Genomic_DNA"/>
</dbReference>
<organism evidence="8 9">
    <name type="scientific">Mycoplasma amphoriforme A39</name>
    <dbReference type="NCBI Taxonomy" id="572419"/>
    <lineage>
        <taxon>Bacteria</taxon>
        <taxon>Bacillati</taxon>
        <taxon>Mycoplasmatota</taxon>
        <taxon>Mollicutes</taxon>
        <taxon>Mycoplasmataceae</taxon>
        <taxon>Mycoplasma</taxon>
    </lineage>
</organism>
<dbReference type="SMART" id="SM00363">
    <property type="entry name" value="S4"/>
    <property type="match status" value="1"/>
</dbReference>
<comment type="similarity">
    <text evidence="2 6">Belongs to the pseudouridine synthase RluA family.</text>
</comment>
<dbReference type="CDD" id="cd02869">
    <property type="entry name" value="PseudoU_synth_RluA_like"/>
    <property type="match status" value="1"/>
</dbReference>
<dbReference type="GO" id="GO:0003723">
    <property type="term" value="F:RNA binding"/>
    <property type="evidence" value="ECO:0007669"/>
    <property type="project" value="UniProtKB-KW"/>
</dbReference>
<dbReference type="Proteomes" id="UP000261764">
    <property type="component" value="Chromosome I"/>
</dbReference>
<dbReference type="NCBIfam" id="TIGR00005">
    <property type="entry name" value="rluA_subfam"/>
    <property type="match status" value="1"/>
</dbReference>
<evidence type="ECO:0000256" key="4">
    <source>
        <dbReference type="PIRSR" id="PIRSR606225-1"/>
    </source>
</evidence>
<sequence>MISSHNFVTNNPEKRLDIFLTNQLGLSRTKVSYLIFKGCVKVNGQIVSKNNLPLKIASKVEIQYDLNTFDLQKKEILPKQIPLDIIYEDDAMIVVNKQKNLIVHPTTHGEQNTLVNGLLYYLQHSSKFKKVEKIYMVHRLDRDTTGLVIAAKNYEILTKLQKQLQVHEIKRFYLAIVNYPFNELMGTIDAPLGHAKGDNIKFCVVNAKNPKKAITKFYILDQTTRYALIKCELLTGRTHQIRAHLEFINHPILGDPMYQLKGEIENSYKQFLHAYQLELTHPVTNQKIFLEAPIDSIFNEKLNELNLKLFKSLETLINEEI</sequence>
<dbReference type="Pfam" id="PF01479">
    <property type="entry name" value="S4"/>
    <property type="match status" value="1"/>
</dbReference>
<dbReference type="InterPro" id="IPR020103">
    <property type="entry name" value="PsdUridine_synth_cat_dom_sf"/>
</dbReference>
<dbReference type="RefSeq" id="WP_343251130.1">
    <property type="nucleotide sequence ID" value="NZ_HG937516.1"/>
</dbReference>
<evidence type="ECO:0000256" key="2">
    <source>
        <dbReference type="ARBA" id="ARBA00010876"/>
    </source>
</evidence>
<dbReference type="PANTHER" id="PTHR21600">
    <property type="entry name" value="MITOCHONDRIAL RNA PSEUDOURIDINE SYNTHASE"/>
    <property type="match status" value="1"/>
</dbReference>
<dbReference type="Gene3D" id="3.30.2350.10">
    <property type="entry name" value="Pseudouridine synthase"/>
    <property type="match status" value="1"/>
</dbReference>
<dbReference type="InterPro" id="IPR002942">
    <property type="entry name" value="S4_RNA-bd"/>
</dbReference>
<dbReference type="InterPro" id="IPR006225">
    <property type="entry name" value="PsdUridine_synth_RluC/D"/>
</dbReference>
<dbReference type="CDD" id="cd00165">
    <property type="entry name" value="S4"/>
    <property type="match status" value="1"/>
</dbReference>
<feature type="domain" description="RNA-binding S4" evidence="7">
    <location>
        <begin position="14"/>
        <end position="82"/>
    </location>
</feature>
<dbReference type="AlphaFoldDB" id="A0A292IHV8"/>
<evidence type="ECO:0000313" key="8">
    <source>
        <dbReference type="EMBL" id="CDN40511.1"/>
    </source>
</evidence>
<dbReference type="GO" id="GO:0120159">
    <property type="term" value="F:rRNA pseudouridine synthase activity"/>
    <property type="evidence" value="ECO:0007669"/>
    <property type="project" value="UniProtKB-ARBA"/>
</dbReference>
<dbReference type="InterPro" id="IPR050188">
    <property type="entry name" value="RluA_PseudoU_synthase"/>
</dbReference>
<dbReference type="PROSITE" id="PS50889">
    <property type="entry name" value="S4"/>
    <property type="match status" value="1"/>
</dbReference>
<dbReference type="InterPro" id="IPR006224">
    <property type="entry name" value="PsdUridine_synth_RluA-like_CS"/>
</dbReference>
<protein>
    <recommendedName>
        <fullName evidence="6">Pseudouridine synthase</fullName>
        <ecNumber evidence="6">5.4.99.-</ecNumber>
    </recommendedName>
</protein>
<dbReference type="SUPFAM" id="SSF55174">
    <property type="entry name" value="Alpha-L RNA-binding motif"/>
    <property type="match status" value="1"/>
</dbReference>
<reference evidence="8 9" key="1">
    <citation type="journal article" date="2015" name="Clin. Infect. Dis.">
        <title>Genomic Investigations unmask Mycoplasma amphoriforme, a new respiratory pathogen.</title>
        <authorList>
            <person name="Gillespie S.H."/>
            <person name="Ling C.L."/>
            <person name="Oravcova K."/>
            <person name="Pinheiro M."/>
            <person name="Wells L."/>
            <person name="Bryant J.M."/>
            <person name="McHugh T.D."/>
            <person name="Bebear C."/>
            <person name="Webster D."/>
            <person name="Harris S.R."/>
            <person name="Seth-Smith H.M."/>
            <person name="Thomson N.R."/>
        </authorList>
    </citation>
    <scope>NUCLEOTIDE SEQUENCE [LARGE SCALE GENOMIC DNA]</scope>
    <source>
        <strain evidence="8 9">A39</strain>
    </source>
</reference>
<keyword evidence="3 6" id="KW-0413">Isomerase</keyword>
<dbReference type="PANTHER" id="PTHR21600:SF44">
    <property type="entry name" value="RIBOSOMAL LARGE SUBUNIT PSEUDOURIDINE SYNTHASE D"/>
    <property type="match status" value="1"/>
</dbReference>
<gene>
    <name evidence="8" type="ORF">MAMA39_03910</name>
</gene>
<dbReference type="InterPro" id="IPR006145">
    <property type="entry name" value="PsdUridine_synth_RsuA/RluA"/>
</dbReference>
<dbReference type="Pfam" id="PF00849">
    <property type="entry name" value="PseudoU_synth_2"/>
    <property type="match status" value="1"/>
</dbReference>
<keyword evidence="5" id="KW-0694">RNA-binding</keyword>
<evidence type="ECO:0000313" key="9">
    <source>
        <dbReference type="Proteomes" id="UP000261764"/>
    </source>
</evidence>
<evidence type="ECO:0000256" key="3">
    <source>
        <dbReference type="ARBA" id="ARBA00023235"/>
    </source>
</evidence>
<dbReference type="PROSITE" id="PS01129">
    <property type="entry name" value="PSI_RLU"/>
    <property type="match status" value="1"/>
</dbReference>
<dbReference type="KEGG" id="mamp:MAMA39_03910"/>
<evidence type="ECO:0000256" key="6">
    <source>
        <dbReference type="RuleBase" id="RU362028"/>
    </source>
</evidence>
<dbReference type="Gene3D" id="3.10.290.10">
    <property type="entry name" value="RNA-binding S4 domain"/>
    <property type="match status" value="1"/>
</dbReference>
<comment type="catalytic activity">
    <reaction evidence="1 6">
        <text>a uridine in RNA = a pseudouridine in RNA</text>
        <dbReference type="Rhea" id="RHEA:48348"/>
        <dbReference type="Rhea" id="RHEA-COMP:12068"/>
        <dbReference type="Rhea" id="RHEA-COMP:12069"/>
        <dbReference type="ChEBI" id="CHEBI:65314"/>
        <dbReference type="ChEBI" id="CHEBI:65315"/>
    </reaction>
</comment>
<evidence type="ECO:0000256" key="5">
    <source>
        <dbReference type="PROSITE-ProRule" id="PRU00182"/>
    </source>
</evidence>
<dbReference type="GO" id="GO:0000455">
    <property type="term" value="P:enzyme-directed rRNA pseudouridine synthesis"/>
    <property type="evidence" value="ECO:0007669"/>
    <property type="project" value="UniProtKB-ARBA"/>
</dbReference>
<accession>A0A292IHV8</accession>
<proteinExistence type="inferred from homology"/>
<evidence type="ECO:0000259" key="7">
    <source>
        <dbReference type="SMART" id="SM00363"/>
    </source>
</evidence>
<feature type="active site" evidence="4">
    <location>
        <position position="141"/>
    </location>
</feature>